<dbReference type="GO" id="GO:0032451">
    <property type="term" value="F:demethylase activity"/>
    <property type="evidence" value="ECO:0007669"/>
    <property type="project" value="TreeGrafter"/>
</dbReference>
<dbReference type="Proteomes" id="UP000268535">
    <property type="component" value="Unassembled WGS sequence"/>
</dbReference>
<dbReference type="PANTHER" id="PTHR12463">
    <property type="entry name" value="OXYGENASE-RELATED"/>
    <property type="match status" value="1"/>
</dbReference>
<keyword evidence="5" id="KW-1185">Reference proteome</keyword>
<dbReference type="Gene3D" id="2.60.120.590">
    <property type="entry name" value="Alpha-ketoglutarate-dependent dioxygenase AlkB-like"/>
    <property type="match status" value="1"/>
</dbReference>
<evidence type="ECO:0000313" key="5">
    <source>
        <dbReference type="Proteomes" id="UP000274922"/>
    </source>
</evidence>
<evidence type="ECO:0000313" key="3">
    <source>
        <dbReference type="EMBL" id="RKP01291.1"/>
    </source>
</evidence>
<dbReference type="SUPFAM" id="SSF51197">
    <property type="entry name" value="Clavaminate synthase-like"/>
    <property type="match status" value="1"/>
</dbReference>
<feature type="domain" description="Fe2OG dioxygenase" evidence="1">
    <location>
        <begin position="104"/>
        <end position="286"/>
    </location>
</feature>
<protein>
    <recommendedName>
        <fullName evidence="1">Fe2OG dioxygenase domain-containing protein</fullName>
    </recommendedName>
</protein>
<dbReference type="Proteomes" id="UP000274922">
    <property type="component" value="Unassembled WGS sequence"/>
</dbReference>
<dbReference type="PANTHER" id="PTHR12463:SF1">
    <property type="entry name" value="2-OXOGLUTARATE AND FE-DEPENDENT OXYGENASE FAMILY PROTEIN"/>
    <property type="match status" value="1"/>
</dbReference>
<dbReference type="PROSITE" id="PS51471">
    <property type="entry name" value="FE2OG_OXY"/>
    <property type="match status" value="1"/>
</dbReference>
<dbReference type="EMBL" id="ML014177">
    <property type="protein sequence ID" value="RKP01291.1"/>
    <property type="molecule type" value="Genomic_DNA"/>
</dbReference>
<name>A0A4P9WWE8_9FUNG</name>
<gene>
    <name evidence="2" type="ORF">CAUPRSCDRAFT_6181</name>
    <name evidence="3" type="ORF">CXG81DRAFT_18873</name>
</gene>
<evidence type="ECO:0000313" key="4">
    <source>
        <dbReference type="Proteomes" id="UP000268535"/>
    </source>
</evidence>
<evidence type="ECO:0000313" key="2">
    <source>
        <dbReference type="EMBL" id="RKO97664.1"/>
    </source>
</evidence>
<dbReference type="InterPro" id="IPR005123">
    <property type="entry name" value="Oxoglu/Fe-dep_dioxygenase_dom"/>
</dbReference>
<reference evidence="4 5" key="1">
    <citation type="journal article" date="2018" name="Nat. Microbiol.">
        <title>Leveraging single-cell genomics to expand the fungal tree of life.</title>
        <authorList>
            <person name="Ahrendt S.R."/>
            <person name="Quandt C.A."/>
            <person name="Ciobanu D."/>
            <person name="Clum A."/>
            <person name="Salamov A."/>
            <person name="Andreopoulos B."/>
            <person name="Cheng J.F."/>
            <person name="Woyke T."/>
            <person name="Pelin A."/>
            <person name="Henrissat B."/>
            <person name="Reynolds N.K."/>
            <person name="Benny G.L."/>
            <person name="Smith M.E."/>
            <person name="James T.Y."/>
            <person name="Grigoriev I.V."/>
        </authorList>
    </citation>
    <scope>NUCLEOTIDE SEQUENCE [LARGE SCALE GENOMIC DNA]</scope>
    <source>
        <strain evidence="4 5">ATCC 52028</strain>
    </source>
</reference>
<dbReference type="GO" id="GO:0070988">
    <property type="term" value="P:demethylation"/>
    <property type="evidence" value="ECO:0007669"/>
    <property type="project" value="InterPro"/>
</dbReference>
<sequence>MVTAQATAASPQPLAIPGLVLYPDFVTPVEQADIIEQADRAPWCGRGIAPNPEMHRRTQHYGFVFSYRHRKILSECHEPLPEFLAGVTERVTQLPDWTPRTGPDANLMVLVNEYNPGQGIMPHKDSSAIFGPAIGSLSLLSPCLMTFTKIKPKPMKSKPEADAQAGADMARLSTDSNPTGPLVACGEEVIVDPEVMAKLPDSISVYLPPRSLLLMTGIGRDAYTHTISKDMTERLPPPDSLEIADVAASSLDKPSPPEHPSVNALTLQKAQFERERRISLTFRTVRAVAVDDKMEALPSHRDATTMAYTK</sequence>
<accession>A0A4P9WWE8</accession>
<reference evidence="2" key="3">
    <citation type="submission" date="2018-08" db="EMBL/GenBank/DDBJ databases">
        <title>Leveraging single-cell genomics to expand the Fungal Tree of Life.</title>
        <authorList>
            <consortium name="DOE Joint Genome Institute"/>
            <person name="Ahrendt S.R."/>
            <person name="Quandt C.A."/>
            <person name="Ciobanu D."/>
            <person name="Clum A."/>
            <person name="Salamov A."/>
            <person name="Andreopoulos B."/>
            <person name="Cheng J.-F."/>
            <person name="Woyke T."/>
            <person name="Pelin A."/>
            <person name="Henrissat B."/>
            <person name="Reynolds N."/>
            <person name="Benny G.L."/>
            <person name="Smith M.E."/>
            <person name="James T.Y."/>
            <person name="Grigoriev I.V."/>
        </authorList>
    </citation>
    <scope>NUCLEOTIDE SEQUENCE</scope>
    <source>
        <strain evidence="2">ATCC 52028</strain>
    </source>
</reference>
<dbReference type="InterPro" id="IPR037151">
    <property type="entry name" value="AlkB-like_sf"/>
</dbReference>
<dbReference type="GO" id="GO:0016491">
    <property type="term" value="F:oxidoreductase activity"/>
    <property type="evidence" value="ECO:0007669"/>
    <property type="project" value="TreeGrafter"/>
</dbReference>
<dbReference type="Pfam" id="PF13532">
    <property type="entry name" value="2OG-FeII_Oxy_2"/>
    <property type="match status" value="1"/>
</dbReference>
<organism evidence="2 4">
    <name type="scientific">Caulochytrium protostelioides</name>
    <dbReference type="NCBI Taxonomy" id="1555241"/>
    <lineage>
        <taxon>Eukaryota</taxon>
        <taxon>Fungi</taxon>
        <taxon>Fungi incertae sedis</taxon>
        <taxon>Chytridiomycota</taxon>
        <taxon>Chytridiomycota incertae sedis</taxon>
        <taxon>Chytridiomycetes</taxon>
        <taxon>Caulochytriales</taxon>
        <taxon>Caulochytriaceae</taxon>
        <taxon>Caulochytrium</taxon>
    </lineage>
</organism>
<evidence type="ECO:0000259" key="1">
    <source>
        <dbReference type="PROSITE" id="PS51471"/>
    </source>
</evidence>
<dbReference type="InterPro" id="IPR032857">
    <property type="entry name" value="ALKBH4"/>
</dbReference>
<proteinExistence type="predicted"/>
<dbReference type="InterPro" id="IPR027450">
    <property type="entry name" value="AlkB-like"/>
</dbReference>
<dbReference type="AlphaFoldDB" id="A0A4P9WWE8"/>
<reference evidence="3" key="2">
    <citation type="submission" date="2018-04" db="EMBL/GenBank/DDBJ databases">
        <title>Leveraging single-cell genomics to expand the Fungal Tree of Life.</title>
        <authorList>
            <consortium name="DOE Joint Genome Institute"/>
            <person name="Ahrendt S.R."/>
            <person name="Quandt C.A."/>
            <person name="Ciobanu D."/>
            <person name="Clum A."/>
            <person name="Salamov A."/>
            <person name="Andreopoulos B."/>
            <person name="Cheng J.-F."/>
            <person name="Woyke T."/>
            <person name="Pelin A."/>
            <person name="Henrissat B."/>
            <person name="Benny G.L."/>
            <person name="Smith M.E."/>
            <person name="James T.Y."/>
            <person name="Grigoriev I.V."/>
        </authorList>
    </citation>
    <scope>NUCLEOTIDE SEQUENCE</scope>
    <source>
        <strain evidence="3">ATCC 52028</strain>
    </source>
</reference>
<dbReference type="STRING" id="1555241.A0A4P9WWE8"/>
<dbReference type="EMBL" id="ML009199">
    <property type="protein sequence ID" value="RKO97664.1"/>
    <property type="molecule type" value="Genomic_DNA"/>
</dbReference>
<dbReference type="OrthoDB" id="271595at2759"/>